<evidence type="ECO:0000256" key="1">
    <source>
        <dbReference type="ARBA" id="ARBA00001947"/>
    </source>
</evidence>
<dbReference type="GO" id="GO:0004181">
    <property type="term" value="F:metallocarboxypeptidase activity"/>
    <property type="evidence" value="ECO:0007669"/>
    <property type="project" value="InterPro"/>
</dbReference>
<reference evidence="4 5" key="1">
    <citation type="journal article" date="2013" name="Int. J. Syst. Evol. Microbiol.">
        <title>Marinicauda pacifica gen. nov., sp. nov., a prosthecate alphaproteobacterium of the family Hyphomonadaceae isolated from deep seawater.</title>
        <authorList>
            <person name="Zhang X.Y."/>
            <person name="Li G.W."/>
            <person name="Wang C.S."/>
            <person name="Zhang Y.J."/>
            <person name="Xu X.W."/>
            <person name="Li H."/>
            <person name="Liu A."/>
            <person name="Liu C."/>
            <person name="Xie B.B."/>
            <person name="Qin Q.L."/>
            <person name="Xu Z."/>
            <person name="Chen X.L."/>
            <person name="Zhou B.C."/>
            <person name="Zhang Y.Z."/>
        </authorList>
    </citation>
    <scope>NUCLEOTIDE SEQUENCE [LARGE SCALE GENOMIC DNA]</scope>
    <source>
        <strain evidence="4 5">P-1 km-3</strain>
    </source>
</reference>
<evidence type="ECO:0000313" key="4">
    <source>
        <dbReference type="EMBL" id="TGY92236.1"/>
    </source>
</evidence>
<dbReference type="Pfam" id="PF18027">
    <property type="entry name" value="Pepdidase_M14_N"/>
    <property type="match status" value="1"/>
</dbReference>
<dbReference type="InterPro" id="IPR040626">
    <property type="entry name" value="Pepdidase_M14_N"/>
</dbReference>
<comment type="caution">
    <text evidence="4">The sequence shown here is derived from an EMBL/GenBank/DDBJ whole genome shotgun (WGS) entry which is preliminary data.</text>
</comment>
<dbReference type="RefSeq" id="WP_135945370.1">
    <property type="nucleotide sequence ID" value="NZ_BMEI01000003.1"/>
</dbReference>
<dbReference type="Gene3D" id="3.40.630.10">
    <property type="entry name" value="Zn peptidases"/>
    <property type="match status" value="1"/>
</dbReference>
<dbReference type="EMBL" id="SRXV01000003">
    <property type="protein sequence ID" value="TGY92236.1"/>
    <property type="molecule type" value="Genomic_DNA"/>
</dbReference>
<proteinExistence type="inferred from homology"/>
<feature type="domain" description="Peptidase M14" evidence="3">
    <location>
        <begin position="110"/>
        <end position="374"/>
    </location>
</feature>
<dbReference type="Pfam" id="PF00246">
    <property type="entry name" value="Peptidase_M14"/>
    <property type="match status" value="1"/>
</dbReference>
<dbReference type="PROSITE" id="PS52035">
    <property type="entry name" value="PEPTIDASE_M14"/>
    <property type="match status" value="1"/>
</dbReference>
<keyword evidence="5" id="KW-1185">Reference proteome</keyword>
<name>A0A4S2H8X1_9PROT</name>
<evidence type="ECO:0000256" key="2">
    <source>
        <dbReference type="PROSITE-ProRule" id="PRU01379"/>
    </source>
</evidence>
<evidence type="ECO:0000259" key="3">
    <source>
        <dbReference type="PROSITE" id="PS52035"/>
    </source>
</evidence>
<dbReference type="InterPro" id="IPR050821">
    <property type="entry name" value="Cytosolic_carboxypeptidase"/>
</dbReference>
<dbReference type="SUPFAM" id="SSF53187">
    <property type="entry name" value="Zn-dependent exopeptidases"/>
    <property type="match status" value="1"/>
</dbReference>
<dbReference type="Gene3D" id="2.60.40.3120">
    <property type="match status" value="1"/>
</dbReference>
<dbReference type="AlphaFoldDB" id="A0A4S2H8X1"/>
<comment type="similarity">
    <text evidence="2">Belongs to the peptidase M14 family.</text>
</comment>
<feature type="active site" description="Proton donor/acceptor" evidence="2">
    <location>
        <position position="335"/>
    </location>
</feature>
<comment type="cofactor">
    <cofactor evidence="1">
        <name>Zn(2+)</name>
        <dbReference type="ChEBI" id="CHEBI:29105"/>
    </cofactor>
</comment>
<dbReference type="SMART" id="SM00631">
    <property type="entry name" value="Zn_pept"/>
    <property type="match status" value="1"/>
</dbReference>
<accession>A0A4S2H8X1</accession>
<dbReference type="InterPro" id="IPR000834">
    <property type="entry name" value="Peptidase_M14"/>
</dbReference>
<dbReference type="GO" id="GO:0008270">
    <property type="term" value="F:zinc ion binding"/>
    <property type="evidence" value="ECO:0007669"/>
    <property type="project" value="InterPro"/>
</dbReference>
<gene>
    <name evidence="4" type="ORF">E5162_11315</name>
</gene>
<dbReference type="Proteomes" id="UP000305451">
    <property type="component" value="Unassembled WGS sequence"/>
</dbReference>
<evidence type="ECO:0000313" key="5">
    <source>
        <dbReference type="Proteomes" id="UP000305451"/>
    </source>
</evidence>
<dbReference type="OrthoDB" id="5490902at2"/>
<dbReference type="PANTHER" id="PTHR12756:SF11">
    <property type="entry name" value="CYTOSOLIC CARBOXYPEPTIDASE 1"/>
    <property type="match status" value="1"/>
</dbReference>
<dbReference type="GO" id="GO:0006508">
    <property type="term" value="P:proteolysis"/>
    <property type="evidence" value="ECO:0007669"/>
    <property type="project" value="InterPro"/>
</dbReference>
<sequence>MQISSVFDSGNIECVSADNPADIRLNIRKDNGSDFYQWFYFRLTGARGIPVTLTIENAGKSAYPAGWKDYQAVVSSDRENWERAATRYENGELVIEHTPLADAVWFAYFAPYTMTRHDELIAACQHSETAKLDVIGRTLDGRDLDRLVIGEPGEGKKTIWVIARQHPGESMAEWAAEGFLSRLLDDADPVAIDLLSKAVFHVVPNMNPDGSYRGHLRTNAKGVNLNREWDKASQENSPEVHAVLTEMKKTGVDLFLDMHGDEDLPYNFIAGAEGVPGFTQQDGELLNAYKDALARLNPDFQTKHGYPVDAPGSADLSIATHWMAKAFSCLAMTLEMPFKDNANRPDPQFGWSPERCVKLGASQLDAMREVFDRL</sequence>
<protein>
    <recommendedName>
        <fullName evidence="3">Peptidase M14 domain-containing protein</fullName>
    </recommendedName>
</protein>
<dbReference type="CDD" id="cd06234">
    <property type="entry name" value="M14_PaCCP-like"/>
    <property type="match status" value="1"/>
</dbReference>
<organism evidence="4 5">
    <name type="scientific">Marinicauda pacifica</name>
    <dbReference type="NCBI Taxonomy" id="1133559"/>
    <lineage>
        <taxon>Bacteria</taxon>
        <taxon>Pseudomonadati</taxon>
        <taxon>Pseudomonadota</taxon>
        <taxon>Alphaproteobacteria</taxon>
        <taxon>Maricaulales</taxon>
        <taxon>Maricaulaceae</taxon>
        <taxon>Marinicauda</taxon>
    </lineage>
</organism>
<dbReference type="PANTHER" id="PTHR12756">
    <property type="entry name" value="CYTOSOLIC CARBOXYPEPTIDASE"/>
    <property type="match status" value="1"/>
</dbReference>